<protein>
    <submittedName>
        <fullName evidence="2">Uncharacterized protein</fullName>
    </submittedName>
</protein>
<gene>
    <name evidence="2" type="ORF">COW80_00790</name>
</gene>
<dbReference type="Proteomes" id="UP000229981">
    <property type="component" value="Unassembled WGS sequence"/>
</dbReference>
<evidence type="ECO:0000313" key="3">
    <source>
        <dbReference type="Proteomes" id="UP000229981"/>
    </source>
</evidence>
<keyword evidence="1" id="KW-0472">Membrane</keyword>
<evidence type="ECO:0000313" key="2">
    <source>
        <dbReference type="EMBL" id="PIP88346.1"/>
    </source>
</evidence>
<organism evidence="2 3">
    <name type="scientific">Candidatus Beckwithbacteria bacterium CG22_combo_CG10-13_8_21_14_all_01_47_9</name>
    <dbReference type="NCBI Taxonomy" id="1974496"/>
    <lineage>
        <taxon>Bacteria</taxon>
        <taxon>Candidatus Beckwithiibacteriota</taxon>
    </lineage>
</organism>
<comment type="caution">
    <text evidence="2">The sequence shown here is derived from an EMBL/GenBank/DDBJ whole genome shotgun (WGS) entry which is preliminary data.</text>
</comment>
<reference evidence="2 3" key="1">
    <citation type="submission" date="2017-09" db="EMBL/GenBank/DDBJ databases">
        <title>Depth-based differentiation of microbial function through sediment-hosted aquifers and enrichment of novel symbionts in the deep terrestrial subsurface.</title>
        <authorList>
            <person name="Probst A.J."/>
            <person name="Ladd B."/>
            <person name="Jarett J.K."/>
            <person name="Geller-Mcgrath D.E."/>
            <person name="Sieber C.M."/>
            <person name="Emerson J.B."/>
            <person name="Anantharaman K."/>
            <person name="Thomas B.C."/>
            <person name="Malmstrom R."/>
            <person name="Stieglmeier M."/>
            <person name="Klingl A."/>
            <person name="Woyke T."/>
            <person name="Ryan C.M."/>
            <person name="Banfield J.F."/>
        </authorList>
    </citation>
    <scope>NUCLEOTIDE SEQUENCE [LARGE SCALE GENOMIC DNA]</scope>
    <source>
        <strain evidence="2">CG22_combo_CG10-13_8_21_14_all_01_47_9</strain>
    </source>
</reference>
<dbReference type="EMBL" id="PCTU01000021">
    <property type="protein sequence ID" value="PIP88346.1"/>
    <property type="molecule type" value="Genomic_DNA"/>
</dbReference>
<feature type="transmembrane region" description="Helical" evidence="1">
    <location>
        <begin position="18"/>
        <end position="38"/>
    </location>
</feature>
<keyword evidence="1" id="KW-1133">Transmembrane helix</keyword>
<sequence>MSVRRLPIRVTKIQPVKYFFLFIIYLWLRFDLVLRIAFGNSWKSRFEFMAQLFGEADTEKFLAHRVKLVLHRRRPRVPIILPSDVEKLTNQFLKHQNTHKTGRKNRLAIINKLIFWATNPEINRENVDSYKTRSAIVSTLLNVIFHNSLYAESELILNSLQAIVFSRVTYIGKKGEPSPIVHDVILTGVSQILVRHFSEIVRLRDQKIDKLTTIQLIKELNKAKGGTGSLAFSGEATKRHDEYRHKFPLSSTHVELLYRILEHYTFSAWPDSRDKAISVVNNLESQLKTDLKSLIIKTKDE</sequence>
<keyword evidence="1" id="KW-0812">Transmembrane</keyword>
<accession>A0A2H0E1P1</accession>
<evidence type="ECO:0000256" key="1">
    <source>
        <dbReference type="SAM" id="Phobius"/>
    </source>
</evidence>
<dbReference type="AlphaFoldDB" id="A0A2H0E1P1"/>
<name>A0A2H0E1P1_9BACT</name>
<proteinExistence type="predicted"/>